<gene>
    <name evidence="1" type="ORF">BDDG_12295</name>
</gene>
<organism evidence="1">
    <name type="scientific">Ajellomyces dermatitidis (strain ATCC 18188 / CBS 674.68)</name>
    <name type="common">Blastomyces dermatitidis</name>
    <dbReference type="NCBI Taxonomy" id="653446"/>
    <lineage>
        <taxon>Eukaryota</taxon>
        <taxon>Fungi</taxon>
        <taxon>Dikarya</taxon>
        <taxon>Ascomycota</taxon>
        <taxon>Pezizomycotina</taxon>
        <taxon>Eurotiomycetes</taxon>
        <taxon>Eurotiomycetidae</taxon>
        <taxon>Onygenales</taxon>
        <taxon>Ajellomycetaceae</taxon>
        <taxon>Blastomyces</taxon>
    </lineage>
</organism>
<reference evidence="1" key="1">
    <citation type="submission" date="2010-03" db="EMBL/GenBank/DDBJ databases">
        <title>Annotation of Blastomyces dermatitidis strain ATCC 18188.</title>
        <authorList>
            <consortium name="The Broad Institute Genome Sequencing Platform"/>
            <consortium name="Broad Institute Genome Sequencing Center for Infectious Disease."/>
            <person name="Cuomo C."/>
            <person name="Klein B."/>
            <person name="Sullivan T."/>
            <person name="Heitman J."/>
            <person name="Young S."/>
            <person name="Zeng Q."/>
            <person name="Gargeya S."/>
            <person name="Alvarado L."/>
            <person name="Berlin A.M."/>
            <person name="Chapman S.B."/>
            <person name="Chen Z."/>
            <person name="Freedman E."/>
            <person name="Gellesch M."/>
            <person name="Goldberg J."/>
            <person name="Griggs A."/>
            <person name="Gujja S."/>
            <person name="Heilman E."/>
            <person name="Heiman D."/>
            <person name="Howarth C."/>
            <person name="Mehta T."/>
            <person name="Neiman D."/>
            <person name="Pearson M."/>
            <person name="Roberts A."/>
            <person name="Saif S."/>
            <person name="Shea T."/>
            <person name="Shenoy N."/>
            <person name="Sisk P."/>
            <person name="Stolte C."/>
            <person name="Sykes S."/>
            <person name="White J."/>
            <person name="Yandava C."/>
            <person name="Haas B."/>
            <person name="Nusbaum C."/>
            <person name="Birren B."/>
        </authorList>
    </citation>
    <scope>NUCLEOTIDE SEQUENCE</scope>
    <source>
        <strain evidence="1">ATCC 18188</strain>
    </source>
</reference>
<protein>
    <submittedName>
        <fullName evidence="1">Uncharacterized protein</fullName>
    </submittedName>
</protein>
<sequence>MCFCPLPPQQHLQSPGPFSTTGIEAITSSLSSTSSENFGPATFSLDGVQCLSRHCNQIFARILRIPSPASSSSAIDITILNGIGSNLHTFFDTDLIAWGTLQTMLDMALRPLQPPQMG</sequence>
<proteinExistence type="predicted"/>
<dbReference type="AlphaFoldDB" id="A0A0J9ERF7"/>
<name>A0A0J9ERF7_AJEDA</name>
<evidence type="ECO:0000313" key="1">
    <source>
        <dbReference type="EMBL" id="KMW67750.1"/>
    </source>
</evidence>
<dbReference type="Proteomes" id="UP000007802">
    <property type="component" value="Unassembled WGS sequence"/>
</dbReference>
<dbReference type="EMBL" id="GG749432">
    <property type="protein sequence ID" value="KMW67750.1"/>
    <property type="molecule type" value="Genomic_DNA"/>
</dbReference>
<accession>A0A0J9ERF7</accession>